<dbReference type="AlphaFoldDB" id="A0A819C9J8"/>
<comment type="caution">
    <text evidence="2">The sequence shown here is derived from an EMBL/GenBank/DDBJ whole genome shotgun (WGS) entry which is preliminary data.</text>
</comment>
<dbReference type="EMBL" id="CAJOBG010000392">
    <property type="protein sequence ID" value="CAF3808074.1"/>
    <property type="molecule type" value="Genomic_DNA"/>
</dbReference>
<proteinExistence type="predicted"/>
<dbReference type="InterPro" id="IPR013517">
    <property type="entry name" value="FG-GAP"/>
</dbReference>
<dbReference type="PANTHER" id="PTHR46580">
    <property type="entry name" value="SENSOR KINASE-RELATED"/>
    <property type="match status" value="1"/>
</dbReference>
<evidence type="ECO:0000256" key="1">
    <source>
        <dbReference type="ARBA" id="ARBA00022729"/>
    </source>
</evidence>
<dbReference type="PANTHER" id="PTHR46580:SF4">
    <property type="entry name" value="ATP_GTP-BINDING PROTEIN"/>
    <property type="match status" value="1"/>
</dbReference>
<dbReference type="Proteomes" id="UP000676336">
    <property type="component" value="Unassembled WGS sequence"/>
</dbReference>
<sequence length="164" mass="17766">MLSDNIAVCLGYASDISIATGDFNNDTILDAVVVDKEANEVVIPCGSGYGTFTHYVNYSTDDHSEQNSIAVGDFNQDHQLDIAVGNNGTNNIGVFLGNPNGNFSSPRSLAVGYFDNDTLLDIAVANYGTNKIAIFLGYTHGSFRESTFLSISVSFWQFEQKQLD</sequence>
<organism evidence="2 4">
    <name type="scientific">Rotaria magnacalcarata</name>
    <dbReference type="NCBI Taxonomy" id="392030"/>
    <lineage>
        <taxon>Eukaryota</taxon>
        <taxon>Metazoa</taxon>
        <taxon>Spiralia</taxon>
        <taxon>Gnathifera</taxon>
        <taxon>Rotifera</taxon>
        <taxon>Eurotatoria</taxon>
        <taxon>Bdelloidea</taxon>
        <taxon>Philodinida</taxon>
        <taxon>Philodinidae</taxon>
        <taxon>Rotaria</taxon>
    </lineage>
</organism>
<keyword evidence="4" id="KW-1185">Reference proteome</keyword>
<protein>
    <submittedName>
        <fullName evidence="2">Uncharacterized protein</fullName>
    </submittedName>
</protein>
<reference evidence="2" key="1">
    <citation type="submission" date="2021-02" db="EMBL/GenBank/DDBJ databases">
        <authorList>
            <person name="Nowell W R."/>
        </authorList>
    </citation>
    <scope>NUCLEOTIDE SEQUENCE</scope>
</reference>
<evidence type="ECO:0000313" key="4">
    <source>
        <dbReference type="Proteomes" id="UP000663866"/>
    </source>
</evidence>
<gene>
    <name evidence="2" type="ORF">OVN521_LOCUS4278</name>
    <name evidence="3" type="ORF">SMN809_LOCUS22818</name>
</gene>
<keyword evidence="1" id="KW-0732">Signal</keyword>
<dbReference type="EMBL" id="CAJOBI010022166">
    <property type="protein sequence ID" value="CAF4223408.1"/>
    <property type="molecule type" value="Genomic_DNA"/>
</dbReference>
<evidence type="ECO:0000313" key="3">
    <source>
        <dbReference type="EMBL" id="CAF4223408.1"/>
    </source>
</evidence>
<dbReference type="InterPro" id="IPR028994">
    <property type="entry name" value="Integrin_alpha_N"/>
</dbReference>
<evidence type="ECO:0000313" key="2">
    <source>
        <dbReference type="EMBL" id="CAF3808074.1"/>
    </source>
</evidence>
<dbReference type="Proteomes" id="UP000663866">
    <property type="component" value="Unassembled WGS sequence"/>
</dbReference>
<dbReference type="Pfam" id="PF13517">
    <property type="entry name" value="FG-GAP_3"/>
    <property type="match status" value="1"/>
</dbReference>
<name>A0A819C9J8_9BILA</name>
<dbReference type="SUPFAM" id="SSF69318">
    <property type="entry name" value="Integrin alpha N-terminal domain"/>
    <property type="match status" value="1"/>
</dbReference>
<dbReference type="Gene3D" id="2.130.10.130">
    <property type="entry name" value="Integrin alpha, N-terminal"/>
    <property type="match status" value="1"/>
</dbReference>
<accession>A0A819C9J8</accession>